<dbReference type="Proteomes" id="UP001187682">
    <property type="component" value="Unassembled WGS sequence"/>
</dbReference>
<dbReference type="EMBL" id="ONZQ02000005">
    <property type="protein sequence ID" value="SPO01984.1"/>
    <property type="molecule type" value="Genomic_DNA"/>
</dbReference>
<feature type="chain" id="PRO_5042193034" evidence="1">
    <location>
        <begin position="19"/>
        <end position="524"/>
    </location>
</feature>
<dbReference type="Pfam" id="PF26157">
    <property type="entry name" value="SGL_GH162"/>
    <property type="match status" value="1"/>
</dbReference>
<feature type="domain" description="Endo-beta-1,2-glucanase SGL" evidence="2">
    <location>
        <begin position="74"/>
        <end position="497"/>
    </location>
</feature>
<dbReference type="CDD" id="cd24165">
    <property type="entry name" value="TfSGL-like"/>
    <property type="match status" value="1"/>
</dbReference>
<protein>
    <submittedName>
        <fullName evidence="3">Probable GPI anchored protein</fullName>
    </submittedName>
</protein>
<accession>A0AAE8MYB8</accession>
<evidence type="ECO:0000313" key="3">
    <source>
        <dbReference type="EMBL" id="SPO01984.1"/>
    </source>
</evidence>
<evidence type="ECO:0000256" key="1">
    <source>
        <dbReference type="SAM" id="SignalP"/>
    </source>
</evidence>
<dbReference type="Gene3D" id="1.50.10.140">
    <property type="match status" value="1"/>
</dbReference>
<keyword evidence="1" id="KW-0732">Signal</keyword>
<proteinExistence type="predicted"/>
<evidence type="ECO:0000313" key="4">
    <source>
        <dbReference type="Proteomes" id="UP001187682"/>
    </source>
</evidence>
<gene>
    <name evidence="3" type="ORF">DNG_04657</name>
</gene>
<dbReference type="AlphaFoldDB" id="A0AAE8MYB8"/>
<dbReference type="InterPro" id="IPR058773">
    <property type="entry name" value="SGL_GH162"/>
</dbReference>
<organism evidence="3 4">
    <name type="scientific">Cephalotrichum gorgonifer</name>
    <dbReference type="NCBI Taxonomy" id="2041049"/>
    <lineage>
        <taxon>Eukaryota</taxon>
        <taxon>Fungi</taxon>
        <taxon>Dikarya</taxon>
        <taxon>Ascomycota</taxon>
        <taxon>Pezizomycotina</taxon>
        <taxon>Sordariomycetes</taxon>
        <taxon>Hypocreomycetidae</taxon>
        <taxon>Microascales</taxon>
        <taxon>Microascaceae</taxon>
        <taxon>Cephalotrichum</taxon>
    </lineage>
</organism>
<reference evidence="3" key="1">
    <citation type="submission" date="2018-03" db="EMBL/GenBank/DDBJ databases">
        <authorList>
            <person name="Guldener U."/>
        </authorList>
    </citation>
    <scope>NUCLEOTIDE SEQUENCE</scope>
</reference>
<name>A0AAE8MYB8_9PEZI</name>
<sequence>MRLNQTALAFIGATLAHALPSSHQGHSSAPSCRFALDWPQKEVLKNTDKFIWDLLYWEGKFHQNDISYNTANGMSYDGVQLDWVTGDATEVHTFSAASKEALQIMLYSHAIAGSKEAARFLTPDKPQDAPAFAASIMETKLKTYLRFNETYPGFGGFLPWMTTSNQDVSPTTDWENRVPGLDNGELLWAVYAVIQALEKSHNKSFLKLAEGWQAWLDYTKSTAPKIFHLGGGRVCAVIAIADQTLAVDDPKQEYSCEGDSLLDDPYEGELLTYFIHHFSNLSDADKESLWEVKRAKLRSVEYHKGGVGPITVQEGYWFSSHEPWKVLEMPFFDVDIVRRIYHNAERARTCNSVVTGIPGLYASVNNSTDPETDAIMGYISPAGIPSISVRNDSYLDVITPYGAWPTIMFNKSVGLAWWRNMAAGKKMQNPFGSTESTRVDGELISALVTWDSKVTTVVALLGGVGDLVREKMKADGIYDEFIRITEREHTRVFKELKVIYLLREQKYLEKEELDIEEVLFILQI</sequence>
<evidence type="ECO:0000259" key="2">
    <source>
        <dbReference type="Pfam" id="PF26157"/>
    </source>
</evidence>
<comment type="caution">
    <text evidence="3">The sequence shown here is derived from an EMBL/GenBank/DDBJ whole genome shotgun (WGS) entry which is preliminary data.</text>
</comment>
<feature type="signal peptide" evidence="1">
    <location>
        <begin position="1"/>
        <end position="18"/>
    </location>
</feature>
<keyword evidence="4" id="KW-1185">Reference proteome</keyword>